<evidence type="ECO:0000256" key="5">
    <source>
        <dbReference type="ARBA" id="ARBA00022898"/>
    </source>
</evidence>
<gene>
    <name evidence="8 12" type="primary">gcvP</name>
    <name evidence="12" type="ORF">KIN_24320</name>
</gene>
<evidence type="ECO:0000313" key="13">
    <source>
        <dbReference type="Proteomes" id="UP000436822"/>
    </source>
</evidence>
<dbReference type="FunFam" id="3.90.1150.10:FF:000007">
    <property type="entry name" value="Glycine dehydrogenase (decarboxylating), mitochondrial"/>
    <property type="match status" value="1"/>
</dbReference>
<dbReference type="SUPFAM" id="SSF53383">
    <property type="entry name" value="PLP-dependent transferases"/>
    <property type="match status" value="2"/>
</dbReference>
<comment type="similarity">
    <text evidence="3 8">Belongs to the GcvP family.</text>
</comment>
<dbReference type="InterPro" id="IPR049316">
    <property type="entry name" value="GDC-P_C"/>
</dbReference>
<dbReference type="InterPro" id="IPR015421">
    <property type="entry name" value="PyrdxlP-dep_Trfase_major"/>
</dbReference>
<evidence type="ECO:0000256" key="8">
    <source>
        <dbReference type="HAMAP-Rule" id="MF_00711"/>
    </source>
</evidence>
<dbReference type="EC" id="1.4.4.2" evidence="8"/>
<evidence type="ECO:0000256" key="1">
    <source>
        <dbReference type="ARBA" id="ARBA00001933"/>
    </source>
</evidence>
<evidence type="ECO:0000256" key="4">
    <source>
        <dbReference type="ARBA" id="ARBA00011690"/>
    </source>
</evidence>
<dbReference type="InterPro" id="IPR015424">
    <property type="entry name" value="PyrdxlP-dep_Trfase"/>
</dbReference>
<dbReference type="AlphaFoldDB" id="A0A6N6JJA6"/>
<dbReference type="GO" id="GO:0016594">
    <property type="term" value="F:glycine binding"/>
    <property type="evidence" value="ECO:0007669"/>
    <property type="project" value="TreeGrafter"/>
</dbReference>
<dbReference type="GO" id="GO:0005829">
    <property type="term" value="C:cytosol"/>
    <property type="evidence" value="ECO:0007669"/>
    <property type="project" value="TreeGrafter"/>
</dbReference>
<organism evidence="12 13">
    <name type="scientific">Litoreibacter roseus</name>
    <dbReference type="NCBI Taxonomy" id="2601869"/>
    <lineage>
        <taxon>Bacteria</taxon>
        <taxon>Pseudomonadati</taxon>
        <taxon>Pseudomonadota</taxon>
        <taxon>Alphaproteobacteria</taxon>
        <taxon>Rhodobacterales</taxon>
        <taxon>Roseobacteraceae</taxon>
        <taxon>Litoreibacter</taxon>
    </lineage>
</organism>
<dbReference type="Gene3D" id="3.90.1150.10">
    <property type="entry name" value="Aspartate Aminotransferase, domain 1"/>
    <property type="match status" value="2"/>
</dbReference>
<comment type="subunit">
    <text evidence="4 8">The glycine cleavage system is composed of four proteins: P, T, L and H.</text>
</comment>
<dbReference type="Pfam" id="PF02347">
    <property type="entry name" value="GDC-P"/>
    <property type="match status" value="2"/>
</dbReference>
<feature type="modified residue" description="N6-(pyridoxal phosphate)lysine" evidence="8 9">
    <location>
        <position position="699"/>
    </location>
</feature>
<evidence type="ECO:0000256" key="2">
    <source>
        <dbReference type="ARBA" id="ARBA00003788"/>
    </source>
</evidence>
<comment type="function">
    <text evidence="2 8">The glycine cleavage system catalyzes the degradation of glycine. The P protein binds the alpha-amino group of glycine through its pyridoxal phosphate cofactor; CO(2) is released and the remaining methylamine moiety is then transferred to the lipoamide cofactor of the H protein.</text>
</comment>
<dbReference type="GO" id="GO:0019464">
    <property type="term" value="P:glycine decarboxylation via glycine cleavage system"/>
    <property type="evidence" value="ECO:0007669"/>
    <property type="project" value="UniProtKB-UniRule"/>
</dbReference>
<dbReference type="FunFam" id="3.40.640.10:FF:000007">
    <property type="entry name" value="glycine dehydrogenase (Decarboxylating), mitochondrial"/>
    <property type="match status" value="1"/>
</dbReference>
<comment type="caution">
    <text evidence="12">The sequence shown here is derived from an EMBL/GenBank/DDBJ whole genome shotgun (WGS) entry which is preliminary data.</text>
</comment>
<dbReference type="CDD" id="cd00613">
    <property type="entry name" value="GDC-P"/>
    <property type="match status" value="2"/>
</dbReference>
<evidence type="ECO:0000256" key="7">
    <source>
        <dbReference type="ARBA" id="ARBA00049026"/>
    </source>
</evidence>
<dbReference type="Pfam" id="PF21478">
    <property type="entry name" value="GcvP2_C"/>
    <property type="match status" value="1"/>
</dbReference>
<dbReference type="FunFam" id="3.40.640.10:FF:000005">
    <property type="entry name" value="Glycine dehydrogenase (decarboxylating), mitochondrial"/>
    <property type="match status" value="1"/>
</dbReference>
<evidence type="ECO:0000256" key="6">
    <source>
        <dbReference type="ARBA" id="ARBA00023002"/>
    </source>
</evidence>
<evidence type="ECO:0000256" key="9">
    <source>
        <dbReference type="PIRSR" id="PIRSR603437-50"/>
    </source>
</evidence>
<evidence type="ECO:0000256" key="3">
    <source>
        <dbReference type="ARBA" id="ARBA00010756"/>
    </source>
</evidence>
<dbReference type="NCBIfam" id="TIGR00461">
    <property type="entry name" value="gcvP"/>
    <property type="match status" value="1"/>
</dbReference>
<protein>
    <recommendedName>
        <fullName evidence="8">Glycine dehydrogenase (decarboxylating)</fullName>
        <ecNumber evidence="8">1.4.4.2</ecNumber>
    </recommendedName>
    <alternativeName>
        <fullName evidence="8">Glycine cleavage system P-protein</fullName>
    </alternativeName>
    <alternativeName>
        <fullName evidence="8">Glycine decarboxylase</fullName>
    </alternativeName>
    <alternativeName>
        <fullName evidence="8">Glycine dehydrogenase (aminomethyl-transferring)</fullName>
    </alternativeName>
</protein>
<dbReference type="InterPro" id="IPR003437">
    <property type="entry name" value="GcvP"/>
</dbReference>
<dbReference type="InterPro" id="IPR049315">
    <property type="entry name" value="GDC-P_N"/>
</dbReference>
<dbReference type="OrthoDB" id="9801272at2"/>
<evidence type="ECO:0000313" key="12">
    <source>
        <dbReference type="EMBL" id="GFE65358.1"/>
    </source>
</evidence>
<dbReference type="Proteomes" id="UP000436822">
    <property type="component" value="Unassembled WGS sequence"/>
</dbReference>
<dbReference type="EMBL" id="BLJE01000002">
    <property type="protein sequence ID" value="GFE65358.1"/>
    <property type="molecule type" value="Genomic_DNA"/>
</dbReference>
<dbReference type="RefSeq" id="WP_159807208.1">
    <property type="nucleotide sequence ID" value="NZ_BLJE01000002.1"/>
</dbReference>
<feature type="domain" description="Glycine cleavage system P-protein N-terminal" evidence="10">
    <location>
        <begin position="16"/>
        <end position="439"/>
    </location>
</feature>
<dbReference type="GO" id="GO:0004375">
    <property type="term" value="F:glycine dehydrogenase (decarboxylating) activity"/>
    <property type="evidence" value="ECO:0007669"/>
    <property type="project" value="UniProtKB-EC"/>
</dbReference>
<evidence type="ECO:0000259" key="10">
    <source>
        <dbReference type="Pfam" id="PF02347"/>
    </source>
</evidence>
<dbReference type="InterPro" id="IPR015422">
    <property type="entry name" value="PyrdxlP-dep_Trfase_small"/>
</dbReference>
<comment type="catalytic activity">
    <reaction evidence="7 8">
        <text>N(6)-[(R)-lipoyl]-L-lysyl-[glycine-cleavage complex H protein] + glycine + H(+) = N(6)-[(R)-S(8)-aminomethyldihydrolipoyl]-L-lysyl-[glycine-cleavage complex H protein] + CO2</text>
        <dbReference type="Rhea" id="RHEA:24304"/>
        <dbReference type="Rhea" id="RHEA-COMP:10494"/>
        <dbReference type="Rhea" id="RHEA-COMP:10495"/>
        <dbReference type="ChEBI" id="CHEBI:15378"/>
        <dbReference type="ChEBI" id="CHEBI:16526"/>
        <dbReference type="ChEBI" id="CHEBI:57305"/>
        <dbReference type="ChEBI" id="CHEBI:83099"/>
        <dbReference type="ChEBI" id="CHEBI:83143"/>
        <dbReference type="EC" id="1.4.4.2"/>
    </reaction>
</comment>
<evidence type="ECO:0000259" key="11">
    <source>
        <dbReference type="Pfam" id="PF21478"/>
    </source>
</evidence>
<dbReference type="HAMAP" id="MF_00711">
    <property type="entry name" value="GcvP"/>
    <property type="match status" value="1"/>
</dbReference>
<dbReference type="GO" id="GO:0005960">
    <property type="term" value="C:glycine cleavage complex"/>
    <property type="evidence" value="ECO:0007669"/>
    <property type="project" value="TreeGrafter"/>
</dbReference>
<reference evidence="12 13" key="1">
    <citation type="submission" date="2019-12" db="EMBL/GenBank/DDBJ databases">
        <title>Litoreibacter badius sp. nov., a novel bacteriochlorophyll a-containing bacterium in the genus Litoreibacter.</title>
        <authorList>
            <person name="Kanamuro M."/>
            <person name="Takabe Y."/>
            <person name="Mori K."/>
            <person name="Takaichi S."/>
            <person name="Hanada S."/>
        </authorList>
    </citation>
    <scope>NUCLEOTIDE SEQUENCE [LARGE SCALE GENOMIC DNA]</scope>
    <source>
        <strain evidence="12 13">K6</strain>
    </source>
</reference>
<keyword evidence="5 8" id="KW-0663">Pyridoxal phosphate</keyword>
<dbReference type="Gene3D" id="3.40.640.10">
    <property type="entry name" value="Type I PLP-dependent aspartate aminotransferase-like (Major domain)"/>
    <property type="match status" value="2"/>
</dbReference>
<feature type="domain" description="Glycine cleavage system P-protein N-terminal" evidence="10">
    <location>
        <begin position="455"/>
        <end position="727"/>
    </location>
</feature>
<dbReference type="GO" id="GO:0030170">
    <property type="term" value="F:pyridoxal phosphate binding"/>
    <property type="evidence" value="ECO:0007669"/>
    <property type="project" value="TreeGrafter"/>
</dbReference>
<comment type="cofactor">
    <cofactor evidence="1 8 9">
        <name>pyridoxal 5'-phosphate</name>
        <dbReference type="ChEBI" id="CHEBI:597326"/>
    </cofactor>
</comment>
<accession>A0A6N6JJA6</accession>
<keyword evidence="6 8" id="KW-0560">Oxidoreductase</keyword>
<dbReference type="InterPro" id="IPR020581">
    <property type="entry name" value="GDC_P"/>
</dbReference>
<dbReference type="PANTHER" id="PTHR11773:SF1">
    <property type="entry name" value="GLYCINE DEHYDROGENASE (DECARBOXYLATING), MITOCHONDRIAL"/>
    <property type="match status" value="1"/>
</dbReference>
<feature type="domain" description="Glycine dehydrogenase C-terminal" evidence="11">
    <location>
        <begin position="765"/>
        <end position="886"/>
    </location>
</feature>
<sequence>MTFTPTDYLPYDFANRRHIGPSPAEMADMLQVVGAKDLDALMDDTLPPGIRQKEPLDFGKPKSESELLHHMRVTAAKNTVLTSLIGQGYHGTVTPPAIQRNIFENPAWYTAYTPYQPEISQGRLEALLNFQTMVSDLTGLEIANASLLDEATACAEAMTMAQRVAKSKAKGFFVDENCHPQNIAVMKTRAAPLGIEILIGAPEDLDPTAVFGAIFQYPGTYGHLRDFSDQISKLHEQAAIGIISADPLSLTLLKEPGAMGADIAVGTTQRFGVPVGYGGPHAAYMATKQNYARAMPGRIVGVSIDSHGNRAYRLSLQTREQHIRREKATSNVCTAQALLAVMAGFYAVFHGPEGLKAIAQRIHRKTVRLVRGLEDAGFAVEPKTFFDTITVDVGPLQSAVMKSAVDEGINLRKVGQTQVGITLDERTRPDTIMKVWRAFGIMDRDPGLTVEYRLPEKLVRTSEYMTHPVFHMNRAETEMMRYMRRLADRDLALDRAMIPLGSCTMKLNSAAEMMPVSWPEFSLLHPYCPQDQAAGYLEMIDDLSDKLCDVTGYDAISMQPNSGAQGEYAGLLTIAGYHRANGEGHRNICLIPMSAHGTNPASAQMVGWKVVPVKSAPNGDIDLDDFKAKVEQHSETLAGCMITYPSTHGVFEETVTEVCKLVHDHGGQVYIDGANMNAMVGLSRPGDLGGDVSHLNLHKTFCIPHGGGGPGMGPIGVKDHLIPHLPGDPNTGEGAVSAAAFGSPSLLPISWAYCLMMGGEGLTQATRVAILNANYIAKRLEGAFDVLYKGPTGRIAHECIIDTRPFADSAHVTVDDIAKRLVDCGFHAPTMSWPVAGTLMIEPTESETKAELDRFCDAMLAIRAEIAQIEAGDIDAENNPLKHAPHTMEDLVKDWDRPYTREVGCFPPGAFRVDKYWPPVNRVDNVWGDRNLLCTCPPMDVYSEAAE</sequence>
<proteinExistence type="inferred from homology"/>
<dbReference type="PANTHER" id="PTHR11773">
    <property type="entry name" value="GLYCINE DEHYDROGENASE, DECARBOXYLATING"/>
    <property type="match status" value="1"/>
</dbReference>
<name>A0A6N6JJA6_9RHOB</name>
<keyword evidence="13" id="KW-1185">Reference proteome</keyword>